<keyword evidence="3" id="KW-0227">DNA damage</keyword>
<dbReference type="GO" id="GO:0006285">
    <property type="term" value="P:base-excision repair, AP site formation"/>
    <property type="evidence" value="ECO:0007669"/>
    <property type="project" value="TreeGrafter"/>
</dbReference>
<protein>
    <recommendedName>
        <fullName evidence="2">DNA-3-methyladenine glycosylase II</fullName>
        <ecNumber evidence="2">3.2.2.21</ecNumber>
    </recommendedName>
</protein>
<dbReference type="InterPro" id="IPR010316">
    <property type="entry name" value="AlkA_N"/>
</dbReference>
<dbReference type="Pfam" id="PF00730">
    <property type="entry name" value="HhH-GPD"/>
    <property type="match status" value="1"/>
</dbReference>
<accession>A0A2R4BPB1</accession>
<organism evidence="7 8">
    <name type="scientific">Thauera aromatica K172</name>
    <dbReference type="NCBI Taxonomy" id="44139"/>
    <lineage>
        <taxon>Bacteria</taxon>
        <taxon>Pseudomonadati</taxon>
        <taxon>Pseudomonadota</taxon>
        <taxon>Betaproteobacteria</taxon>
        <taxon>Rhodocyclales</taxon>
        <taxon>Zoogloeaceae</taxon>
        <taxon>Thauera</taxon>
    </lineage>
</organism>
<evidence type="ECO:0000256" key="2">
    <source>
        <dbReference type="ARBA" id="ARBA00012000"/>
    </source>
</evidence>
<dbReference type="GO" id="GO:0032993">
    <property type="term" value="C:protein-DNA complex"/>
    <property type="evidence" value="ECO:0007669"/>
    <property type="project" value="TreeGrafter"/>
</dbReference>
<dbReference type="KEGG" id="tak:Tharo_2212"/>
<dbReference type="GO" id="GO:0008725">
    <property type="term" value="F:DNA-3-methyladenine glycosylase activity"/>
    <property type="evidence" value="ECO:0007669"/>
    <property type="project" value="TreeGrafter"/>
</dbReference>
<proteinExistence type="predicted"/>
<keyword evidence="4" id="KW-0234">DNA repair</keyword>
<dbReference type="Proteomes" id="UP000241885">
    <property type="component" value="Chromosome"/>
</dbReference>
<evidence type="ECO:0000256" key="4">
    <source>
        <dbReference type="ARBA" id="ARBA00023204"/>
    </source>
</evidence>
<sequence length="296" mass="32364">MALRCEIALPRDFRPADVLAFHRRDPQQLAERVEAGLLHKGIAWEGRPACLTIRFEAQRAELALAIDGLPPPPAVVVLERLARRMLGLMQPVAEFESTHARHPQLGPLIARNRGLRVPLAPTPFEALSWAITGQQISLGAAVSLRRRLIAAAGLRHSGGLACYPDARSLLRLGEEALRAAGFSRAKGQALRVLADAVMQGRLPLERWVEDPPADEIRAELLRLRGIGPWTVDYALLRGFGWVDGSLHGDAAVRRGLQALLGTAERPSADQTRCWLAPFSPWRALVAAHLWTLAAPA</sequence>
<dbReference type="CDD" id="cd00056">
    <property type="entry name" value="ENDO3c"/>
    <property type="match status" value="1"/>
</dbReference>
<dbReference type="InterPro" id="IPR051912">
    <property type="entry name" value="Alkylbase_DNA_Glycosylase/TA"/>
</dbReference>
<dbReference type="Pfam" id="PF06029">
    <property type="entry name" value="AlkA_N"/>
    <property type="match status" value="1"/>
</dbReference>
<evidence type="ECO:0000259" key="5">
    <source>
        <dbReference type="SMART" id="SM00478"/>
    </source>
</evidence>
<dbReference type="PANTHER" id="PTHR43003">
    <property type="entry name" value="DNA-3-METHYLADENINE GLYCOSYLASE"/>
    <property type="match status" value="1"/>
</dbReference>
<dbReference type="InterPro" id="IPR037046">
    <property type="entry name" value="AlkA_N_sf"/>
</dbReference>
<dbReference type="PANTHER" id="PTHR43003:SF13">
    <property type="entry name" value="DNA-3-METHYLADENINE GLYCOSYLASE 2"/>
    <property type="match status" value="1"/>
</dbReference>
<evidence type="ECO:0000313" key="7">
    <source>
        <dbReference type="EMBL" id="AVR89110.1"/>
    </source>
</evidence>
<dbReference type="SMART" id="SM01009">
    <property type="entry name" value="AlkA_N"/>
    <property type="match status" value="1"/>
</dbReference>
<dbReference type="Gene3D" id="1.10.340.30">
    <property type="entry name" value="Hypothetical protein, domain 2"/>
    <property type="match status" value="1"/>
</dbReference>
<dbReference type="AlphaFoldDB" id="A0A2R4BPB1"/>
<dbReference type="GO" id="GO:0032131">
    <property type="term" value="F:alkylated DNA binding"/>
    <property type="evidence" value="ECO:0007669"/>
    <property type="project" value="TreeGrafter"/>
</dbReference>
<keyword evidence="7" id="KW-0326">Glycosidase</keyword>
<comment type="catalytic activity">
    <reaction evidence="1">
        <text>Hydrolysis of alkylated DNA, releasing 3-methyladenine, 3-methylguanine, 7-methylguanine and 7-methyladenine.</text>
        <dbReference type="EC" id="3.2.2.21"/>
    </reaction>
</comment>
<evidence type="ECO:0000313" key="8">
    <source>
        <dbReference type="Proteomes" id="UP000241885"/>
    </source>
</evidence>
<feature type="domain" description="HhH-GPD" evidence="5">
    <location>
        <begin position="132"/>
        <end position="294"/>
    </location>
</feature>
<keyword evidence="7" id="KW-0378">Hydrolase</keyword>
<reference evidence="7 8" key="1">
    <citation type="submission" date="2018-03" db="EMBL/GenBank/DDBJ databases">
        <title>Complete genome sequence of Thauera aromatica, a model organism for studying aromatic compound degradation under denitrifying conditions.</title>
        <authorList>
            <person name="Lo H.-Y."/>
            <person name="Goris T."/>
            <person name="Boll M."/>
            <person name="Mueller J.A."/>
        </authorList>
    </citation>
    <scope>NUCLEOTIDE SEQUENCE [LARGE SCALE GENOMIC DNA]</scope>
    <source>
        <strain evidence="7 8">K172</strain>
    </source>
</reference>
<dbReference type="SMART" id="SM00478">
    <property type="entry name" value="ENDO3c"/>
    <property type="match status" value="1"/>
</dbReference>
<dbReference type="GO" id="GO:0005737">
    <property type="term" value="C:cytoplasm"/>
    <property type="evidence" value="ECO:0007669"/>
    <property type="project" value="TreeGrafter"/>
</dbReference>
<name>A0A2R4BPB1_THAAR</name>
<dbReference type="OrthoDB" id="9811249at2"/>
<dbReference type="InterPro" id="IPR011257">
    <property type="entry name" value="DNA_glycosylase"/>
</dbReference>
<dbReference type="EMBL" id="CP028339">
    <property type="protein sequence ID" value="AVR89110.1"/>
    <property type="molecule type" value="Genomic_DNA"/>
</dbReference>
<dbReference type="GO" id="GO:0043916">
    <property type="term" value="F:DNA-7-methylguanine glycosylase activity"/>
    <property type="evidence" value="ECO:0007669"/>
    <property type="project" value="TreeGrafter"/>
</dbReference>
<dbReference type="InterPro" id="IPR003265">
    <property type="entry name" value="HhH-GPD_domain"/>
</dbReference>
<dbReference type="EC" id="3.2.2.21" evidence="2"/>
<evidence type="ECO:0000256" key="1">
    <source>
        <dbReference type="ARBA" id="ARBA00000086"/>
    </source>
</evidence>
<keyword evidence="8" id="KW-1185">Reference proteome</keyword>
<evidence type="ECO:0000259" key="6">
    <source>
        <dbReference type="SMART" id="SM01009"/>
    </source>
</evidence>
<evidence type="ECO:0000256" key="3">
    <source>
        <dbReference type="ARBA" id="ARBA00022763"/>
    </source>
</evidence>
<gene>
    <name evidence="7" type="ORF">Tharo_2212</name>
</gene>
<feature type="domain" description="DNA-3-methyladenine glycosylase AlkA N-terminal" evidence="6">
    <location>
        <begin position="6"/>
        <end position="122"/>
    </location>
</feature>
<dbReference type="GO" id="GO:0006307">
    <property type="term" value="P:DNA alkylation repair"/>
    <property type="evidence" value="ECO:0007669"/>
    <property type="project" value="TreeGrafter"/>
</dbReference>
<dbReference type="SUPFAM" id="SSF48150">
    <property type="entry name" value="DNA-glycosylase"/>
    <property type="match status" value="1"/>
</dbReference>
<dbReference type="RefSeq" id="WP_107221266.1">
    <property type="nucleotide sequence ID" value="NZ_CP028339.1"/>
</dbReference>
<dbReference type="Gene3D" id="3.30.310.20">
    <property type="entry name" value="DNA-3-methyladenine glycosylase AlkA, N-terminal domain"/>
    <property type="match status" value="1"/>
</dbReference>